<comment type="similarity">
    <text evidence="2">Belongs to the EamA transporter family.</text>
</comment>
<evidence type="ECO:0000256" key="4">
    <source>
        <dbReference type="ARBA" id="ARBA00022989"/>
    </source>
</evidence>
<dbReference type="RefSeq" id="WP_138125037.1">
    <property type="nucleotide sequence ID" value="NZ_SWLG01000005.1"/>
</dbReference>
<comment type="subcellular location">
    <subcellularLocation>
        <location evidence="1">Endomembrane system</location>
        <topology evidence="1">Multi-pass membrane protein</topology>
    </subcellularLocation>
</comment>
<feature type="domain" description="EamA" evidence="7">
    <location>
        <begin position="4"/>
        <end position="135"/>
    </location>
</feature>
<dbReference type="PANTHER" id="PTHR32322">
    <property type="entry name" value="INNER MEMBRANE TRANSPORTER"/>
    <property type="match status" value="1"/>
</dbReference>
<dbReference type="OrthoDB" id="67135at2"/>
<keyword evidence="5 6" id="KW-0472">Membrane</keyword>
<accession>A0A5R9F234</accession>
<evidence type="ECO:0000313" key="9">
    <source>
        <dbReference type="Proteomes" id="UP000308230"/>
    </source>
</evidence>
<dbReference type="InterPro" id="IPR050638">
    <property type="entry name" value="AA-Vitamin_Transporters"/>
</dbReference>
<evidence type="ECO:0000256" key="1">
    <source>
        <dbReference type="ARBA" id="ARBA00004127"/>
    </source>
</evidence>
<feature type="transmembrane region" description="Helical" evidence="6">
    <location>
        <begin position="34"/>
        <end position="51"/>
    </location>
</feature>
<keyword evidence="4 6" id="KW-1133">Transmembrane helix</keyword>
<feature type="domain" description="EamA" evidence="7">
    <location>
        <begin position="148"/>
        <end position="284"/>
    </location>
</feature>
<protein>
    <submittedName>
        <fullName evidence="8">DMT family transporter</fullName>
    </submittedName>
</protein>
<evidence type="ECO:0000256" key="3">
    <source>
        <dbReference type="ARBA" id="ARBA00022692"/>
    </source>
</evidence>
<feature type="transmembrane region" description="Helical" evidence="6">
    <location>
        <begin position="265"/>
        <end position="283"/>
    </location>
</feature>
<feature type="transmembrane region" description="Helical" evidence="6">
    <location>
        <begin position="121"/>
        <end position="141"/>
    </location>
</feature>
<dbReference type="AlphaFoldDB" id="A0A5R9F234"/>
<feature type="transmembrane region" description="Helical" evidence="6">
    <location>
        <begin position="175"/>
        <end position="197"/>
    </location>
</feature>
<dbReference type="Pfam" id="PF00892">
    <property type="entry name" value="EamA"/>
    <property type="match status" value="2"/>
</dbReference>
<dbReference type="InterPro" id="IPR000620">
    <property type="entry name" value="EamA_dom"/>
</dbReference>
<dbReference type="SUPFAM" id="SSF103481">
    <property type="entry name" value="Multidrug resistance efflux transporter EmrE"/>
    <property type="match status" value="2"/>
</dbReference>
<evidence type="ECO:0000313" key="8">
    <source>
        <dbReference type="EMBL" id="TLS37702.1"/>
    </source>
</evidence>
<feature type="transmembrane region" description="Helical" evidence="6">
    <location>
        <begin position="63"/>
        <end position="81"/>
    </location>
</feature>
<keyword evidence="3 6" id="KW-0812">Transmembrane</keyword>
<evidence type="ECO:0000256" key="6">
    <source>
        <dbReference type="SAM" id="Phobius"/>
    </source>
</evidence>
<proteinExistence type="inferred from homology"/>
<dbReference type="InterPro" id="IPR037185">
    <property type="entry name" value="EmrE-like"/>
</dbReference>
<name>A0A5R9F234_9BACL</name>
<feature type="transmembrane region" description="Helical" evidence="6">
    <location>
        <begin position="93"/>
        <end position="114"/>
    </location>
</feature>
<dbReference type="Proteomes" id="UP000308230">
    <property type="component" value="Unassembled WGS sequence"/>
</dbReference>
<sequence>MKLYAALITLSLIWGMSFMFIKLLLPALGPWGVVFWRCFFGAVTLLVTITARKQFYYIKKLPWKSLMLVGIFNALIPWGLIAVSELRISSSMAATMNATTPIWTSLIGFLFFSVSLKAKHWTGIFVGFIGILFLLNFNVQSIFTEDFIGIGTMLGATICYGFASQYTRRYLKDVPVSIIAFFTLLFGMAGGFTLMLVTDGFSAEVFFSPKSFLSMIGLGVLGSGIAYLLFYYMIKEGSAEFASFVTYLVPVTALLWGSMLLNEELSSNLIVGLVLIFSGVYLSTRRTPKVRERESVQSL</sequence>
<dbReference type="GO" id="GO:0016020">
    <property type="term" value="C:membrane"/>
    <property type="evidence" value="ECO:0007669"/>
    <property type="project" value="UniProtKB-SubCell"/>
</dbReference>
<gene>
    <name evidence="8" type="ORF">FCL54_07710</name>
</gene>
<comment type="caution">
    <text evidence="8">The sequence shown here is derived from an EMBL/GenBank/DDBJ whole genome shotgun (WGS) entry which is preliminary data.</text>
</comment>
<evidence type="ECO:0000256" key="2">
    <source>
        <dbReference type="ARBA" id="ARBA00007362"/>
    </source>
</evidence>
<keyword evidence="9" id="KW-1185">Reference proteome</keyword>
<feature type="transmembrane region" description="Helical" evidence="6">
    <location>
        <begin position="147"/>
        <end position="163"/>
    </location>
</feature>
<feature type="transmembrane region" description="Helical" evidence="6">
    <location>
        <begin position="7"/>
        <end position="28"/>
    </location>
</feature>
<feature type="transmembrane region" description="Helical" evidence="6">
    <location>
        <begin position="212"/>
        <end position="234"/>
    </location>
</feature>
<dbReference type="EMBL" id="SWLG01000005">
    <property type="protein sequence ID" value="TLS37702.1"/>
    <property type="molecule type" value="Genomic_DNA"/>
</dbReference>
<evidence type="ECO:0000256" key="5">
    <source>
        <dbReference type="ARBA" id="ARBA00023136"/>
    </source>
</evidence>
<feature type="transmembrane region" description="Helical" evidence="6">
    <location>
        <begin position="241"/>
        <end position="259"/>
    </location>
</feature>
<dbReference type="PANTHER" id="PTHR32322:SF9">
    <property type="entry name" value="AMINO-ACID METABOLITE EFFLUX PUMP-RELATED"/>
    <property type="match status" value="1"/>
</dbReference>
<organism evidence="8 9">
    <name type="scientific">Exobacillus caeni</name>
    <dbReference type="NCBI Taxonomy" id="2574798"/>
    <lineage>
        <taxon>Bacteria</taxon>
        <taxon>Bacillati</taxon>
        <taxon>Bacillota</taxon>
        <taxon>Bacilli</taxon>
        <taxon>Bacillales</taxon>
        <taxon>Guptibacillaceae</taxon>
        <taxon>Exobacillus</taxon>
    </lineage>
</organism>
<reference evidence="8 9" key="1">
    <citation type="submission" date="2019-04" db="EMBL/GenBank/DDBJ databases">
        <title>Bacillus caeni sp. nov., a bacterium isolated from mangrove sediment.</title>
        <authorList>
            <person name="Huang H."/>
            <person name="Mo K."/>
            <person name="Hu Y."/>
        </authorList>
    </citation>
    <scope>NUCLEOTIDE SEQUENCE [LARGE SCALE GENOMIC DNA]</scope>
    <source>
        <strain evidence="8 9">HB172195</strain>
    </source>
</reference>
<evidence type="ECO:0000259" key="7">
    <source>
        <dbReference type="Pfam" id="PF00892"/>
    </source>
</evidence>